<dbReference type="AlphaFoldDB" id="X1HUJ3"/>
<protein>
    <recommendedName>
        <fullName evidence="2">Adenylosuccinate lyase C-terminal domain-containing protein</fullName>
    </recommendedName>
</protein>
<name>X1HUJ3_9ZZZZ</name>
<sequence>LLASDPDIQKYLDSKEMEEIFSVNYHLKHVEEIFARVFQ</sequence>
<dbReference type="EMBL" id="BARU01025143">
    <property type="protein sequence ID" value="GAH57469.1"/>
    <property type="molecule type" value="Genomic_DNA"/>
</dbReference>
<proteinExistence type="predicted"/>
<dbReference type="Gene3D" id="1.10.40.30">
    <property type="entry name" value="Fumarase/aspartase (C-terminal domain)"/>
    <property type="match status" value="1"/>
</dbReference>
<evidence type="ECO:0000313" key="1">
    <source>
        <dbReference type="EMBL" id="GAH57469.1"/>
    </source>
</evidence>
<organism evidence="1">
    <name type="scientific">marine sediment metagenome</name>
    <dbReference type="NCBI Taxonomy" id="412755"/>
    <lineage>
        <taxon>unclassified sequences</taxon>
        <taxon>metagenomes</taxon>
        <taxon>ecological metagenomes</taxon>
    </lineage>
</organism>
<reference evidence="1" key="1">
    <citation type="journal article" date="2014" name="Front. Microbiol.">
        <title>High frequency of phylogenetically diverse reductive dehalogenase-homologous genes in deep subseafloor sedimentary metagenomes.</title>
        <authorList>
            <person name="Kawai M."/>
            <person name="Futagami T."/>
            <person name="Toyoda A."/>
            <person name="Takaki Y."/>
            <person name="Nishi S."/>
            <person name="Hori S."/>
            <person name="Arai W."/>
            <person name="Tsubouchi T."/>
            <person name="Morono Y."/>
            <person name="Uchiyama I."/>
            <person name="Ito T."/>
            <person name="Fujiyama A."/>
            <person name="Inagaki F."/>
            <person name="Takami H."/>
        </authorList>
    </citation>
    <scope>NUCLEOTIDE SEQUENCE</scope>
    <source>
        <strain evidence="1">Expedition CK06-06</strain>
    </source>
</reference>
<gene>
    <name evidence="1" type="ORF">S03H2_40544</name>
</gene>
<accession>X1HUJ3</accession>
<comment type="caution">
    <text evidence="1">The sequence shown here is derived from an EMBL/GenBank/DDBJ whole genome shotgun (WGS) entry which is preliminary data.</text>
</comment>
<feature type="non-terminal residue" evidence="1">
    <location>
        <position position="1"/>
    </location>
</feature>
<evidence type="ECO:0008006" key="2">
    <source>
        <dbReference type="Google" id="ProtNLM"/>
    </source>
</evidence>